<keyword evidence="1" id="KW-0812">Transmembrane</keyword>
<dbReference type="Proteomes" id="UP001597541">
    <property type="component" value="Unassembled WGS sequence"/>
</dbReference>
<dbReference type="RefSeq" id="WP_377601511.1">
    <property type="nucleotide sequence ID" value="NZ_JBHUME010000005.1"/>
</dbReference>
<keyword evidence="3" id="KW-1185">Reference proteome</keyword>
<protein>
    <submittedName>
        <fullName evidence="2">ABC transporter permease subunit</fullName>
    </submittedName>
</protein>
<sequence length="275" mass="29904">MNWNCVWAIASKDMKAVSSNSKLWIPLLVLPILFCVVFPVGLILAAPHAAGSDTLELIRSMTANLPQRGVISEISAMQVPGHQLIYLAVHYLLLPVFLIIPLITSMVTSTNSFVGEKERRTLESLLFSPISILELFTGKVLASLIPTLVISASGFAALGVVVDTMTYSTFGKLIFPSANWLILACWLAPALTFCNILFCVLISARVKGYQEAQQICGVTILPVVGLVIGQITGLFLLSPFLLIIIGGILLAMSLFLLQRISAMNGRHVLFEKQIH</sequence>
<comment type="caution">
    <text evidence="2">The sequence shown here is derived from an EMBL/GenBank/DDBJ whole genome shotgun (WGS) entry which is preliminary data.</text>
</comment>
<feature type="transmembrane region" description="Helical" evidence="1">
    <location>
        <begin position="215"/>
        <end position="234"/>
    </location>
</feature>
<dbReference type="Pfam" id="PF12679">
    <property type="entry name" value="ABC2_membrane_2"/>
    <property type="match status" value="1"/>
</dbReference>
<evidence type="ECO:0000313" key="2">
    <source>
        <dbReference type="EMBL" id="MFD2612205.1"/>
    </source>
</evidence>
<keyword evidence="1" id="KW-1133">Transmembrane helix</keyword>
<dbReference type="PANTHER" id="PTHR43471:SF1">
    <property type="entry name" value="ABC TRANSPORTER PERMEASE PROTEIN NOSY-RELATED"/>
    <property type="match status" value="1"/>
</dbReference>
<dbReference type="PANTHER" id="PTHR43471">
    <property type="entry name" value="ABC TRANSPORTER PERMEASE"/>
    <property type="match status" value="1"/>
</dbReference>
<keyword evidence="1" id="KW-0472">Membrane</keyword>
<dbReference type="EMBL" id="JBHUME010000005">
    <property type="protein sequence ID" value="MFD2612205.1"/>
    <property type="molecule type" value="Genomic_DNA"/>
</dbReference>
<feature type="transmembrane region" description="Helical" evidence="1">
    <location>
        <begin position="178"/>
        <end position="203"/>
    </location>
</feature>
<feature type="transmembrane region" description="Helical" evidence="1">
    <location>
        <begin position="84"/>
        <end position="104"/>
    </location>
</feature>
<organism evidence="2 3">
    <name type="scientific">Paenibacillus gansuensis</name>
    <dbReference type="NCBI Taxonomy" id="306542"/>
    <lineage>
        <taxon>Bacteria</taxon>
        <taxon>Bacillati</taxon>
        <taxon>Bacillota</taxon>
        <taxon>Bacilli</taxon>
        <taxon>Bacillales</taxon>
        <taxon>Paenibacillaceae</taxon>
        <taxon>Paenibacillus</taxon>
    </lineage>
</organism>
<proteinExistence type="predicted"/>
<evidence type="ECO:0000313" key="3">
    <source>
        <dbReference type="Proteomes" id="UP001597541"/>
    </source>
</evidence>
<feature type="transmembrane region" description="Helical" evidence="1">
    <location>
        <begin position="240"/>
        <end position="257"/>
    </location>
</feature>
<gene>
    <name evidence="2" type="ORF">ACFSUF_07145</name>
</gene>
<evidence type="ECO:0000256" key="1">
    <source>
        <dbReference type="SAM" id="Phobius"/>
    </source>
</evidence>
<reference evidence="3" key="1">
    <citation type="journal article" date="2019" name="Int. J. Syst. Evol. Microbiol.">
        <title>The Global Catalogue of Microorganisms (GCM) 10K type strain sequencing project: providing services to taxonomists for standard genome sequencing and annotation.</title>
        <authorList>
            <consortium name="The Broad Institute Genomics Platform"/>
            <consortium name="The Broad Institute Genome Sequencing Center for Infectious Disease"/>
            <person name="Wu L."/>
            <person name="Ma J."/>
        </authorList>
    </citation>
    <scope>NUCLEOTIDE SEQUENCE [LARGE SCALE GENOMIC DNA]</scope>
    <source>
        <strain evidence="3">KCTC 3950</strain>
    </source>
</reference>
<feature type="transmembrane region" description="Helical" evidence="1">
    <location>
        <begin position="125"/>
        <end position="158"/>
    </location>
</feature>
<accession>A0ABW5PB18</accession>
<feature type="transmembrane region" description="Helical" evidence="1">
    <location>
        <begin position="23"/>
        <end position="46"/>
    </location>
</feature>
<name>A0ABW5PB18_9BACL</name>